<keyword evidence="1" id="KW-0812">Transmembrane</keyword>
<organism evidence="2 3">
    <name type="scientific">Chitinophaga parva</name>
    <dbReference type="NCBI Taxonomy" id="2169414"/>
    <lineage>
        <taxon>Bacteria</taxon>
        <taxon>Pseudomonadati</taxon>
        <taxon>Bacteroidota</taxon>
        <taxon>Chitinophagia</taxon>
        <taxon>Chitinophagales</taxon>
        <taxon>Chitinophagaceae</taxon>
        <taxon>Chitinophaga</taxon>
    </lineage>
</organism>
<dbReference type="SUPFAM" id="SSF48452">
    <property type="entry name" value="TPR-like"/>
    <property type="match status" value="1"/>
</dbReference>
<comment type="caution">
    <text evidence="2">The sequence shown here is derived from an EMBL/GenBank/DDBJ whole genome shotgun (WGS) entry which is preliminary data.</text>
</comment>
<proteinExistence type="predicted"/>
<dbReference type="InterPro" id="IPR019734">
    <property type="entry name" value="TPR_rpt"/>
</dbReference>
<feature type="transmembrane region" description="Helical" evidence="1">
    <location>
        <begin position="12"/>
        <end position="31"/>
    </location>
</feature>
<dbReference type="EMBL" id="QCYK01000001">
    <property type="protein sequence ID" value="PUZ28104.1"/>
    <property type="molecule type" value="Genomic_DNA"/>
</dbReference>
<evidence type="ECO:0000313" key="2">
    <source>
        <dbReference type="EMBL" id="PUZ28104.1"/>
    </source>
</evidence>
<sequence length="216" mass="24203">MKALTLFVRYRFPLGIVLLIGGIAMGITVGWWEATIILFLAAVCLVSHFMLGPMRLVQDAVEAGDIEGAQRILNSIKFPKLLYKPIRSAYYMMQSNLAMTNQDLDKAEHSIRESIKAGSPLKDQEGMQYMQLGAIALQKGDIKTADANLRKALRLGLPDKENKAAALLQLTSIAMNRREFKVAKDFFRRAKAEKPTTKELVSQIKEIDKYISRMPG</sequence>
<reference evidence="2 3" key="1">
    <citation type="submission" date="2018-04" db="EMBL/GenBank/DDBJ databases">
        <title>Chitinophaga fuyangensis sp. nov., isolated from soil in a chemical factory.</title>
        <authorList>
            <person name="Chen K."/>
        </authorList>
    </citation>
    <scope>NUCLEOTIDE SEQUENCE [LARGE SCALE GENOMIC DNA]</scope>
    <source>
        <strain evidence="2 3">LY-1</strain>
    </source>
</reference>
<keyword evidence="1" id="KW-1133">Transmembrane helix</keyword>
<protein>
    <submittedName>
        <fullName evidence="2">Uncharacterized protein</fullName>
    </submittedName>
</protein>
<name>A0A2T7BK96_9BACT</name>
<keyword evidence="1" id="KW-0472">Membrane</keyword>
<dbReference type="OrthoDB" id="1494476at2"/>
<gene>
    <name evidence="2" type="ORF">DCC81_01065</name>
</gene>
<evidence type="ECO:0000313" key="3">
    <source>
        <dbReference type="Proteomes" id="UP000244450"/>
    </source>
</evidence>
<dbReference type="AlphaFoldDB" id="A0A2T7BK96"/>
<dbReference type="Proteomes" id="UP000244450">
    <property type="component" value="Unassembled WGS sequence"/>
</dbReference>
<keyword evidence="3" id="KW-1185">Reference proteome</keyword>
<dbReference type="Gene3D" id="1.25.40.10">
    <property type="entry name" value="Tetratricopeptide repeat domain"/>
    <property type="match status" value="1"/>
</dbReference>
<dbReference type="Pfam" id="PF13181">
    <property type="entry name" value="TPR_8"/>
    <property type="match status" value="1"/>
</dbReference>
<evidence type="ECO:0000256" key="1">
    <source>
        <dbReference type="SAM" id="Phobius"/>
    </source>
</evidence>
<accession>A0A2T7BK96</accession>
<feature type="transmembrane region" description="Helical" evidence="1">
    <location>
        <begin position="37"/>
        <end position="57"/>
    </location>
</feature>
<dbReference type="InterPro" id="IPR011990">
    <property type="entry name" value="TPR-like_helical_dom_sf"/>
</dbReference>
<dbReference type="RefSeq" id="WP_108684745.1">
    <property type="nucleotide sequence ID" value="NZ_QCYK01000001.1"/>
</dbReference>